<comment type="similarity">
    <text evidence="1">Belongs to the CCM2 family.</text>
</comment>
<dbReference type="AlphaFoldDB" id="A0A8R1XWQ6"/>
<accession>A0A8R1XWQ6</accession>
<dbReference type="OMA" id="IEDYMTV"/>
<keyword evidence="3" id="KW-1185">Reference proteome</keyword>
<dbReference type="Gene3D" id="1.20.1160.20">
    <property type="match status" value="1"/>
</dbReference>
<proteinExistence type="inferred from homology"/>
<evidence type="ECO:0000256" key="1">
    <source>
        <dbReference type="ARBA" id="ARBA00010822"/>
    </source>
</evidence>
<dbReference type="PANTHER" id="PTHR21642:SF6">
    <property type="entry name" value="CEREBRAL CAVERNOUS MALFORMATIONS 2 HARMONIN-HOMOLOGY DOMAIN-CONTAINING PROTEIN"/>
    <property type="match status" value="1"/>
</dbReference>
<reference evidence="2" key="2">
    <citation type="submission" date="2022-06" db="UniProtKB">
        <authorList>
            <consortium name="EnsemblMetazoa"/>
        </authorList>
    </citation>
    <scope>IDENTIFICATION</scope>
</reference>
<reference evidence="3" key="1">
    <citation type="submission" date="2013-10" db="EMBL/GenBank/DDBJ databases">
        <title>Genome sequencing of Onchocerca volvulus.</title>
        <authorList>
            <person name="Cotton J."/>
            <person name="Tsai J."/>
            <person name="Stanley E."/>
            <person name="Tracey A."/>
            <person name="Holroyd N."/>
            <person name="Lustigman S."/>
            <person name="Berriman M."/>
        </authorList>
    </citation>
    <scope>NUCLEOTIDE SEQUENCE</scope>
</reference>
<name>A0A8R1XWQ6_ONCVO</name>
<dbReference type="InterPro" id="IPR011993">
    <property type="entry name" value="PH-like_dom_sf"/>
</dbReference>
<sequence>MIRKSFRRQRTYAGLVHDIRGDIDPSGRTDLLKILDRAKITKQIESFDEKNKFTTNAVLQIDLCSITVRSIFENELLLYVPIHLIASVGFVREAHEYILPIKIGYSSVRNRDFFDLAVVYCETADVAETICNVLGQCFSQVYKEIASNFEASAAPKKTPTTSSVSPLNHRPLFLTESHQDLRISSGCPPCSTTASHSESAEVQIDDVIEDYMTVLTKCLTTNELSQYATLIVRFRNGSMSIIELAQKSSELYGPDRLHLLTDLSITSALFNHLLGIHLCDTSVIDNAIWDSWGRHIMPVFRSFLTIMYYLIASILNENILFEQKILVLVVVSMKMPVIYCDHFL</sequence>
<dbReference type="EMBL" id="CMVM020000129">
    <property type="status" value="NOT_ANNOTATED_CDS"/>
    <property type="molecule type" value="Genomic_DNA"/>
</dbReference>
<dbReference type="Gene3D" id="2.30.29.30">
    <property type="entry name" value="Pleckstrin-homology domain (PH domain)/Phosphotyrosine-binding domain (PTB)"/>
    <property type="match status" value="1"/>
</dbReference>
<evidence type="ECO:0000313" key="2">
    <source>
        <dbReference type="EnsemblMetazoa" id="OVOC4302.1"/>
    </source>
</evidence>
<dbReference type="Proteomes" id="UP000024404">
    <property type="component" value="Unassembled WGS sequence"/>
</dbReference>
<organism evidence="2 3">
    <name type="scientific">Onchocerca volvulus</name>
    <dbReference type="NCBI Taxonomy" id="6282"/>
    <lineage>
        <taxon>Eukaryota</taxon>
        <taxon>Metazoa</taxon>
        <taxon>Ecdysozoa</taxon>
        <taxon>Nematoda</taxon>
        <taxon>Chromadorea</taxon>
        <taxon>Rhabditida</taxon>
        <taxon>Spirurina</taxon>
        <taxon>Spiruromorpha</taxon>
        <taxon>Filarioidea</taxon>
        <taxon>Onchocercidae</taxon>
        <taxon>Onchocerca</taxon>
    </lineage>
</organism>
<protein>
    <submittedName>
        <fullName evidence="2">CCM2_C domain-containing protein</fullName>
    </submittedName>
</protein>
<evidence type="ECO:0000313" key="3">
    <source>
        <dbReference type="Proteomes" id="UP000024404"/>
    </source>
</evidence>
<dbReference type="PANTHER" id="PTHR21642">
    <property type="entry name" value="CEREBRAL CAVERNOUS MALFORMATIONS PROTEIN 2 HOMOLOG"/>
    <property type="match status" value="1"/>
</dbReference>
<dbReference type="InterPro" id="IPR026159">
    <property type="entry name" value="Malcavernin"/>
</dbReference>
<dbReference type="EnsemblMetazoa" id="OVOC4302.1">
    <property type="protein sequence ID" value="OVOC4302.1"/>
    <property type="gene ID" value="WBGene00241111"/>
</dbReference>